<evidence type="ECO:0000313" key="2">
    <source>
        <dbReference type="EMBL" id="KAJ3569403.1"/>
    </source>
</evidence>
<gene>
    <name evidence="2" type="ORF">NP233_g5074</name>
</gene>
<comment type="caution">
    <text evidence="2">The sequence shown here is derived from an EMBL/GenBank/DDBJ whole genome shotgun (WGS) entry which is preliminary data.</text>
</comment>
<feature type="compositionally biased region" description="Low complexity" evidence="1">
    <location>
        <begin position="19"/>
        <end position="36"/>
    </location>
</feature>
<proteinExistence type="predicted"/>
<evidence type="ECO:0000313" key="3">
    <source>
        <dbReference type="Proteomes" id="UP001213000"/>
    </source>
</evidence>
<keyword evidence="3" id="KW-1185">Reference proteome</keyword>
<sequence>MHSHKPPILEKVSKHSAYPDSPATPAHAAAAAAADPPHQDLEPDLLCLDAAPALELEPDAEPDAPAFTATEALVPAPTTLGASPPKSSSLPPAPP</sequence>
<evidence type="ECO:0000256" key="1">
    <source>
        <dbReference type="SAM" id="MobiDB-lite"/>
    </source>
</evidence>
<dbReference type="EMBL" id="JANIEX010000290">
    <property type="protein sequence ID" value="KAJ3569403.1"/>
    <property type="molecule type" value="Genomic_DNA"/>
</dbReference>
<feature type="region of interest" description="Disordered" evidence="1">
    <location>
        <begin position="1"/>
        <end position="43"/>
    </location>
</feature>
<dbReference type="AlphaFoldDB" id="A0AAD5VVV2"/>
<accession>A0AAD5VVV2</accession>
<organism evidence="2 3">
    <name type="scientific">Leucocoprinus birnbaumii</name>
    <dbReference type="NCBI Taxonomy" id="56174"/>
    <lineage>
        <taxon>Eukaryota</taxon>
        <taxon>Fungi</taxon>
        <taxon>Dikarya</taxon>
        <taxon>Basidiomycota</taxon>
        <taxon>Agaricomycotina</taxon>
        <taxon>Agaricomycetes</taxon>
        <taxon>Agaricomycetidae</taxon>
        <taxon>Agaricales</taxon>
        <taxon>Agaricineae</taxon>
        <taxon>Agaricaceae</taxon>
        <taxon>Leucocoprinus</taxon>
    </lineage>
</organism>
<name>A0AAD5VVV2_9AGAR</name>
<reference evidence="2" key="1">
    <citation type="submission" date="2022-07" db="EMBL/GenBank/DDBJ databases">
        <title>Genome Sequence of Leucocoprinus birnbaumii.</title>
        <authorList>
            <person name="Buettner E."/>
        </authorList>
    </citation>
    <scope>NUCLEOTIDE SEQUENCE</scope>
    <source>
        <strain evidence="2">VT141</strain>
    </source>
</reference>
<protein>
    <submittedName>
        <fullName evidence="2">Uncharacterized protein</fullName>
    </submittedName>
</protein>
<feature type="compositionally biased region" description="Low complexity" evidence="1">
    <location>
        <begin position="83"/>
        <end position="95"/>
    </location>
</feature>
<feature type="region of interest" description="Disordered" evidence="1">
    <location>
        <begin position="58"/>
        <end position="95"/>
    </location>
</feature>
<dbReference type="Proteomes" id="UP001213000">
    <property type="component" value="Unassembled WGS sequence"/>
</dbReference>